<dbReference type="AlphaFoldDB" id="A0A8C4K1H3"/>
<sequence length="87" mass="9962">MFLATMGTTAPCRKRARKAQPDAVVLGEIHHEQMSQALLNQKVPFQRLWREIAQDFSSDLYCQSSAIRASGPNVSMSRSKIYWLIRH</sequence>
<dbReference type="InterPro" id="IPR000164">
    <property type="entry name" value="Histone_H3/CENP-A"/>
</dbReference>
<dbReference type="GO" id="GO:0000786">
    <property type="term" value="C:nucleosome"/>
    <property type="evidence" value="ECO:0007669"/>
    <property type="project" value="InterPro"/>
</dbReference>
<organism evidence="3 4">
    <name type="scientific">Dromaius novaehollandiae</name>
    <name type="common">Emu</name>
    <dbReference type="NCBI Taxonomy" id="8790"/>
    <lineage>
        <taxon>Eukaryota</taxon>
        <taxon>Metazoa</taxon>
        <taxon>Chordata</taxon>
        <taxon>Craniata</taxon>
        <taxon>Vertebrata</taxon>
        <taxon>Euteleostomi</taxon>
        <taxon>Archelosauria</taxon>
        <taxon>Archosauria</taxon>
        <taxon>Dinosauria</taxon>
        <taxon>Saurischia</taxon>
        <taxon>Theropoda</taxon>
        <taxon>Coelurosauria</taxon>
        <taxon>Aves</taxon>
        <taxon>Palaeognathae</taxon>
        <taxon>Casuariiformes</taxon>
        <taxon>Dromaiidae</taxon>
        <taxon>Dromaius</taxon>
    </lineage>
</organism>
<evidence type="ECO:0000313" key="4">
    <source>
        <dbReference type="Proteomes" id="UP000694423"/>
    </source>
</evidence>
<name>A0A8C4K1H3_DRONO</name>
<dbReference type="PRINTS" id="PR00622">
    <property type="entry name" value="HISTONEH3"/>
</dbReference>
<dbReference type="Pfam" id="PF00125">
    <property type="entry name" value="Histone"/>
    <property type="match status" value="1"/>
</dbReference>
<dbReference type="Ensembl" id="ENSDNVT00000018683.1">
    <property type="protein sequence ID" value="ENSDNVP00000015536.1"/>
    <property type="gene ID" value="ENSDNVG00000010955.1"/>
</dbReference>
<comment type="similarity">
    <text evidence="1">Belongs to the histone H3 family.</text>
</comment>
<proteinExistence type="inferred from homology"/>
<dbReference type="Gene3D" id="1.10.20.10">
    <property type="entry name" value="Histone, subunit A"/>
    <property type="match status" value="1"/>
</dbReference>
<evidence type="ECO:0000259" key="2">
    <source>
        <dbReference type="Pfam" id="PF00125"/>
    </source>
</evidence>
<keyword evidence="4" id="KW-1185">Reference proteome</keyword>
<reference evidence="3" key="1">
    <citation type="submission" date="2025-08" db="UniProtKB">
        <authorList>
            <consortium name="Ensembl"/>
        </authorList>
    </citation>
    <scope>IDENTIFICATION</scope>
</reference>
<dbReference type="GO" id="GO:0003677">
    <property type="term" value="F:DNA binding"/>
    <property type="evidence" value="ECO:0007669"/>
    <property type="project" value="InterPro"/>
</dbReference>
<dbReference type="GO" id="GO:0030527">
    <property type="term" value="F:structural constituent of chromatin"/>
    <property type="evidence" value="ECO:0007669"/>
    <property type="project" value="InterPro"/>
</dbReference>
<feature type="domain" description="Core Histone H2A/H2B/H3" evidence="2">
    <location>
        <begin position="24"/>
        <end position="69"/>
    </location>
</feature>
<protein>
    <recommendedName>
        <fullName evidence="2">Core Histone H2A/H2B/H3 domain-containing protein</fullName>
    </recommendedName>
</protein>
<dbReference type="InterPro" id="IPR007125">
    <property type="entry name" value="H2A/H2B/H3"/>
</dbReference>
<dbReference type="SUPFAM" id="SSF47113">
    <property type="entry name" value="Histone-fold"/>
    <property type="match status" value="1"/>
</dbReference>
<evidence type="ECO:0000256" key="1">
    <source>
        <dbReference type="ARBA" id="ARBA00010343"/>
    </source>
</evidence>
<dbReference type="Proteomes" id="UP000694423">
    <property type="component" value="Unplaced"/>
</dbReference>
<evidence type="ECO:0000313" key="3">
    <source>
        <dbReference type="Ensembl" id="ENSDNVP00000015536.1"/>
    </source>
</evidence>
<dbReference type="PANTHER" id="PTHR11426">
    <property type="entry name" value="HISTONE H3"/>
    <property type="match status" value="1"/>
</dbReference>
<dbReference type="InterPro" id="IPR009072">
    <property type="entry name" value="Histone-fold"/>
</dbReference>
<reference evidence="3" key="2">
    <citation type="submission" date="2025-09" db="UniProtKB">
        <authorList>
            <consortium name="Ensembl"/>
        </authorList>
    </citation>
    <scope>IDENTIFICATION</scope>
</reference>
<accession>A0A8C4K1H3</accession>
<dbReference type="GO" id="GO:0046982">
    <property type="term" value="F:protein heterodimerization activity"/>
    <property type="evidence" value="ECO:0007669"/>
    <property type="project" value="InterPro"/>
</dbReference>